<organism evidence="1 2">
    <name type="scientific">Carnobacterium antarcticum</name>
    <dbReference type="NCBI Taxonomy" id="2126436"/>
    <lineage>
        <taxon>Bacteria</taxon>
        <taxon>Bacillati</taxon>
        <taxon>Bacillota</taxon>
        <taxon>Bacilli</taxon>
        <taxon>Lactobacillales</taxon>
        <taxon>Carnobacteriaceae</taxon>
        <taxon>Carnobacterium</taxon>
    </lineage>
</organism>
<accession>A0ABW4NNC8</accession>
<gene>
    <name evidence="1" type="ORF">ACFSBK_07310</name>
</gene>
<dbReference type="EMBL" id="JBHUFF010000013">
    <property type="protein sequence ID" value="MFD1799659.1"/>
    <property type="molecule type" value="Genomic_DNA"/>
</dbReference>
<evidence type="ECO:0000313" key="1">
    <source>
        <dbReference type="EMBL" id="MFD1799659.1"/>
    </source>
</evidence>
<proteinExistence type="predicted"/>
<dbReference type="Pfam" id="PF19591">
    <property type="entry name" value="DUF6096"/>
    <property type="match status" value="1"/>
</dbReference>
<protein>
    <submittedName>
        <fullName evidence="1">DUF6096 family protein</fullName>
    </submittedName>
</protein>
<name>A0ABW4NNC8_9LACT</name>
<dbReference type="RefSeq" id="WP_058918168.1">
    <property type="nucleotide sequence ID" value="NZ_JBHSQC010000025.1"/>
</dbReference>
<comment type="caution">
    <text evidence="1">The sequence shown here is derived from an EMBL/GenBank/DDBJ whole genome shotgun (WGS) entry which is preliminary data.</text>
</comment>
<dbReference type="InterPro" id="IPR046078">
    <property type="entry name" value="DUF6096"/>
</dbReference>
<dbReference type="Proteomes" id="UP001597285">
    <property type="component" value="Unassembled WGS sequence"/>
</dbReference>
<keyword evidence="2" id="KW-1185">Reference proteome</keyword>
<reference evidence="2" key="1">
    <citation type="journal article" date="2019" name="Int. J. Syst. Evol. Microbiol.">
        <title>The Global Catalogue of Microorganisms (GCM) 10K type strain sequencing project: providing services to taxonomists for standard genome sequencing and annotation.</title>
        <authorList>
            <consortium name="The Broad Institute Genomics Platform"/>
            <consortium name="The Broad Institute Genome Sequencing Center for Infectious Disease"/>
            <person name="Wu L."/>
            <person name="Ma J."/>
        </authorList>
    </citation>
    <scope>NUCLEOTIDE SEQUENCE [LARGE SCALE GENOMIC DNA]</scope>
    <source>
        <strain evidence="2">KCTC 42143</strain>
    </source>
</reference>
<sequence>MATLLKTKKVYFGGKELVLRLDGKTIVQIENKLNKNLLSLFIDNGKMTFPKTGEMLLILHAANTGHGIKEADMYDLLDIYLGDGNSTTDLMTTIQELLEESGFFGKTEKENENLDGGLVTLEEPEADLEEHSSLLE</sequence>
<evidence type="ECO:0000313" key="2">
    <source>
        <dbReference type="Proteomes" id="UP001597285"/>
    </source>
</evidence>